<gene>
    <name evidence="2" type="ORF">IAC18_06935</name>
</gene>
<reference evidence="2" key="1">
    <citation type="submission" date="2020-10" db="EMBL/GenBank/DDBJ databases">
        <authorList>
            <person name="Gilroy R."/>
        </authorList>
    </citation>
    <scope>NUCLEOTIDE SEQUENCE</scope>
    <source>
        <strain evidence="2">ChiHjej10B9-9673</strain>
    </source>
</reference>
<evidence type="ECO:0000259" key="1">
    <source>
        <dbReference type="Pfam" id="PF00882"/>
    </source>
</evidence>
<dbReference type="Proteomes" id="UP000824001">
    <property type="component" value="Unassembled WGS sequence"/>
</dbReference>
<evidence type="ECO:0000313" key="3">
    <source>
        <dbReference type="Proteomes" id="UP000824001"/>
    </source>
</evidence>
<sequence>MATTYTHQRFADECAKALSGDALRAVENRRGLYITGAHGPDILFYYHAPLPGRVSALGSRLHRESARGFFENARLVWNAHADVEGMLAYLLGFLTHFALDSSVHGFVNGEHAALGVSHNRLEAVWDARLMLRDGLRPSGVFRGAELEPTAENAALIAPFFGLTAKRTLAALRGQERVMRLLYAPDERKRRALRAAIRLSRLPGGFDDLFIDDEIPPELSAALDELDARYAAALAEFPGMASALRARLEGKAELPARFDRDFG</sequence>
<organism evidence="2 3">
    <name type="scientific">Candidatus Scatomorpha merdipullorum</name>
    <dbReference type="NCBI Taxonomy" id="2840927"/>
    <lineage>
        <taxon>Bacteria</taxon>
        <taxon>Bacillati</taxon>
        <taxon>Bacillota</taxon>
        <taxon>Clostridia</taxon>
        <taxon>Eubacteriales</taxon>
        <taxon>Candidatus Scatomorpha</taxon>
    </lineage>
</organism>
<accession>A0A9D1JVX2</accession>
<protein>
    <submittedName>
        <fullName evidence="2">Zinc dependent phospholipase C family protein</fullName>
    </submittedName>
</protein>
<feature type="domain" description="Phospholipase C/D" evidence="1">
    <location>
        <begin position="6"/>
        <end position="112"/>
    </location>
</feature>
<proteinExistence type="predicted"/>
<comment type="caution">
    <text evidence="2">The sequence shown here is derived from an EMBL/GenBank/DDBJ whole genome shotgun (WGS) entry which is preliminary data.</text>
</comment>
<reference evidence="2" key="2">
    <citation type="journal article" date="2021" name="PeerJ">
        <title>Extensive microbial diversity within the chicken gut microbiome revealed by metagenomics and culture.</title>
        <authorList>
            <person name="Gilroy R."/>
            <person name="Ravi A."/>
            <person name="Getino M."/>
            <person name="Pursley I."/>
            <person name="Horton D.L."/>
            <person name="Alikhan N.F."/>
            <person name="Baker D."/>
            <person name="Gharbi K."/>
            <person name="Hall N."/>
            <person name="Watson M."/>
            <person name="Adriaenssens E.M."/>
            <person name="Foster-Nyarko E."/>
            <person name="Jarju S."/>
            <person name="Secka A."/>
            <person name="Antonio M."/>
            <person name="Oren A."/>
            <person name="Chaudhuri R.R."/>
            <person name="La Ragione R."/>
            <person name="Hildebrand F."/>
            <person name="Pallen M.J."/>
        </authorList>
    </citation>
    <scope>NUCLEOTIDE SEQUENCE</scope>
    <source>
        <strain evidence="2">ChiHjej10B9-9673</strain>
    </source>
</reference>
<dbReference type="EMBL" id="DVJK01000195">
    <property type="protein sequence ID" value="HIS67283.1"/>
    <property type="molecule type" value="Genomic_DNA"/>
</dbReference>
<dbReference type="AlphaFoldDB" id="A0A9D1JVX2"/>
<dbReference type="Pfam" id="PF00882">
    <property type="entry name" value="Zn_dep_PLPC"/>
    <property type="match status" value="1"/>
</dbReference>
<dbReference type="InterPro" id="IPR029002">
    <property type="entry name" value="PLPC/GPLD1"/>
</dbReference>
<name>A0A9D1JVX2_9FIRM</name>
<evidence type="ECO:0000313" key="2">
    <source>
        <dbReference type="EMBL" id="HIS67283.1"/>
    </source>
</evidence>